<dbReference type="KEGG" id="amus:LMH87_006058"/>
<organism evidence="1 2">
    <name type="scientific">Akanthomyces muscarius</name>
    <name type="common">Entomopathogenic fungus</name>
    <name type="synonym">Lecanicillium muscarium</name>
    <dbReference type="NCBI Taxonomy" id="2231603"/>
    <lineage>
        <taxon>Eukaryota</taxon>
        <taxon>Fungi</taxon>
        <taxon>Dikarya</taxon>
        <taxon>Ascomycota</taxon>
        <taxon>Pezizomycotina</taxon>
        <taxon>Sordariomycetes</taxon>
        <taxon>Hypocreomycetidae</taxon>
        <taxon>Hypocreales</taxon>
        <taxon>Cordycipitaceae</taxon>
        <taxon>Akanthomyces</taxon>
    </lineage>
</organism>
<dbReference type="AlphaFoldDB" id="A0A9W8QQ57"/>
<dbReference type="GeneID" id="80893217"/>
<sequence length="272" mass="30625">MRTLAESEHHVAEFVMPTDLHRQGMTCAIFTRRSQEADDLAALLSTPGFRHLDLALFTGYGLPEDWDDLSMGSLRQLLAGAPQLEHFSFSCSTDPGSDQPAVLVQEIFPVASWPNLRHFGIHQLTVVEKSGLVSLLSALPVSLRSVKLSQLAFEEENSYHTLLCDMRDKLGWRNRAPDQRPHVRLIFHVKTMEEMEFPEPTDDPADYLLVDEPANMYLYSSTETNGSPNPFSEDWPNFPIAGIGIVGRSYADPSFKKQCSLTLAQRRILFCE</sequence>
<keyword evidence="2" id="KW-1185">Reference proteome</keyword>
<protein>
    <submittedName>
        <fullName evidence="1">Uncharacterized protein</fullName>
    </submittedName>
</protein>
<evidence type="ECO:0000313" key="2">
    <source>
        <dbReference type="Proteomes" id="UP001144673"/>
    </source>
</evidence>
<dbReference type="Proteomes" id="UP001144673">
    <property type="component" value="Chromosome 1"/>
</dbReference>
<reference evidence="1" key="1">
    <citation type="journal article" date="2023" name="Access Microbiol">
        <title>De-novo genome assembly for Akanthomyces muscarius, a biocontrol agent of insect agricultural pests.</title>
        <authorList>
            <person name="Erdos Z."/>
            <person name="Studholme D.J."/>
            <person name="Raymond B."/>
            <person name="Sharma M."/>
        </authorList>
    </citation>
    <scope>NUCLEOTIDE SEQUENCE</scope>
    <source>
        <strain evidence="1">Ve6</strain>
    </source>
</reference>
<accession>A0A9W8QQ57</accession>
<dbReference type="EMBL" id="JAJHUN010000001">
    <property type="protein sequence ID" value="KAJ4164382.1"/>
    <property type="molecule type" value="Genomic_DNA"/>
</dbReference>
<dbReference type="RefSeq" id="XP_056059297.1">
    <property type="nucleotide sequence ID" value="XM_056203886.1"/>
</dbReference>
<comment type="caution">
    <text evidence="1">The sequence shown here is derived from an EMBL/GenBank/DDBJ whole genome shotgun (WGS) entry which is preliminary data.</text>
</comment>
<gene>
    <name evidence="1" type="ORF">LMH87_006058</name>
</gene>
<name>A0A9W8QQ57_AKAMU</name>
<proteinExistence type="predicted"/>
<evidence type="ECO:0000313" key="1">
    <source>
        <dbReference type="EMBL" id="KAJ4164382.1"/>
    </source>
</evidence>